<dbReference type="PANTHER" id="PTHR30634">
    <property type="entry name" value="OUTER MEMBRANE LOLAB LIPOPROTEIN INSERTION APPARATUS"/>
    <property type="match status" value="1"/>
</dbReference>
<feature type="domain" description="VWFA" evidence="2">
    <location>
        <begin position="219"/>
        <end position="378"/>
    </location>
</feature>
<dbReference type="InterPro" id="IPR036465">
    <property type="entry name" value="vWFA_dom_sf"/>
</dbReference>
<dbReference type="Pfam" id="PF05762">
    <property type="entry name" value="VWA_CoxE"/>
    <property type="match status" value="1"/>
</dbReference>
<organism evidence="3 4">
    <name type="scientific">Nocardioides aromaticivorans</name>
    <dbReference type="NCBI Taxonomy" id="200618"/>
    <lineage>
        <taxon>Bacteria</taxon>
        <taxon>Bacillati</taxon>
        <taxon>Actinomycetota</taxon>
        <taxon>Actinomycetes</taxon>
        <taxon>Propionibacteriales</taxon>
        <taxon>Nocardioidaceae</taxon>
        <taxon>Nocardioides</taxon>
    </lineage>
</organism>
<dbReference type="SUPFAM" id="SSF53300">
    <property type="entry name" value="vWA-like"/>
    <property type="match status" value="1"/>
</dbReference>
<accession>A0ABX7PJJ0</accession>
<proteinExistence type="predicted"/>
<gene>
    <name evidence="3" type="ORF">CFH99_09555</name>
</gene>
<dbReference type="InterPro" id="IPR050458">
    <property type="entry name" value="LolB"/>
</dbReference>
<dbReference type="InterPro" id="IPR008912">
    <property type="entry name" value="Uncharacterised_CoxE"/>
</dbReference>
<feature type="compositionally biased region" description="Gly residues" evidence="1">
    <location>
        <begin position="43"/>
        <end position="56"/>
    </location>
</feature>
<dbReference type="Proteomes" id="UP000662818">
    <property type="component" value="Chromosome"/>
</dbReference>
<dbReference type="InterPro" id="IPR002035">
    <property type="entry name" value="VWF_A"/>
</dbReference>
<evidence type="ECO:0000259" key="2">
    <source>
        <dbReference type="SMART" id="SM00327"/>
    </source>
</evidence>
<sequence>MSEIDRWRLVLGRYARQRLGDPAGEDARRDAALEQLYGREYGGRGVRPGDGSGDEGGAAPASLAPGGQGASQPRLVDWLGEVRELFPRETVEVIERHALDRYGLVELVSDPDTLERLEPNESLLRTLLMLKGHLGEEVLVVARRIIRQVVDDLRRRLEMEVRRAMAGRLSQHRHAPVPVAANFDALGTLRRNLRNYDVERRRVVPREVLFFERNTRRLPWEVIICVDQSGSMAGSVIHSAVMAGILHGLPSFTVRLVVFDTAVVDLSDQLDDPVEVLMRVQLGGGTDIGGALRYCSQLIENPDRTVLVLVTDFCEGGSPARLEGVVAELASARVTLLGLAALDGEATPFYDRQVAGRLADRGMKIAALTPQHLAEWLVEVTS</sequence>
<evidence type="ECO:0000256" key="1">
    <source>
        <dbReference type="SAM" id="MobiDB-lite"/>
    </source>
</evidence>
<keyword evidence="4" id="KW-1185">Reference proteome</keyword>
<dbReference type="RefSeq" id="WP_207010219.1">
    <property type="nucleotide sequence ID" value="NZ_CP022295.1"/>
</dbReference>
<dbReference type="PANTHER" id="PTHR30634:SF16">
    <property type="entry name" value="OUTER-MEMBRANE LIPOPROTEIN LOLB"/>
    <property type="match status" value="1"/>
</dbReference>
<dbReference type="SMART" id="SM00327">
    <property type="entry name" value="VWA"/>
    <property type="match status" value="1"/>
</dbReference>
<protein>
    <submittedName>
        <fullName evidence="3">VWA containing CoxE family protein</fullName>
    </submittedName>
</protein>
<evidence type="ECO:0000313" key="3">
    <source>
        <dbReference type="EMBL" id="QSR25868.1"/>
    </source>
</evidence>
<name>A0ABX7PJJ0_9ACTN</name>
<dbReference type="Gene3D" id="3.40.50.410">
    <property type="entry name" value="von Willebrand factor, type A domain"/>
    <property type="match status" value="1"/>
</dbReference>
<evidence type="ECO:0000313" key="4">
    <source>
        <dbReference type="Proteomes" id="UP000662818"/>
    </source>
</evidence>
<reference evidence="3 4" key="1">
    <citation type="submission" date="2017-06" db="EMBL/GenBank/DDBJ databases">
        <title>Complete Genome Sequence of the Soil Carbazole-Degrading Bacterium Nocardioides aromaticivorans IC177.</title>
        <authorList>
            <person name="Vejarano F."/>
            <person name="Suzuki-Minakuchi C."/>
            <person name="Ohtsubo Y."/>
            <person name="Tsuda M."/>
            <person name="Okada K."/>
            <person name="Nojiri H."/>
        </authorList>
    </citation>
    <scope>NUCLEOTIDE SEQUENCE [LARGE SCALE GENOMIC DNA]</scope>
    <source>
        <strain evidence="3 4">IC177</strain>
    </source>
</reference>
<feature type="region of interest" description="Disordered" evidence="1">
    <location>
        <begin position="41"/>
        <end position="70"/>
    </location>
</feature>
<dbReference type="EMBL" id="CP022295">
    <property type="protein sequence ID" value="QSR25868.1"/>
    <property type="molecule type" value="Genomic_DNA"/>
</dbReference>